<dbReference type="InterPro" id="IPR001345">
    <property type="entry name" value="PG/BPGM_mutase_AS"/>
</dbReference>
<comment type="catalytic activity">
    <reaction evidence="4">
        <text>(2R)-2-phosphoglycerate = (2R)-3-phosphoglycerate</text>
        <dbReference type="Rhea" id="RHEA:15901"/>
        <dbReference type="ChEBI" id="CHEBI:58272"/>
        <dbReference type="ChEBI" id="CHEBI:58289"/>
        <dbReference type="EC" id="5.4.2.11"/>
    </reaction>
</comment>
<dbReference type="PROSITE" id="PS00175">
    <property type="entry name" value="PG_MUTASE"/>
    <property type="match status" value="1"/>
</dbReference>
<comment type="caution">
    <text evidence="5">The sequence shown here is derived from an EMBL/GenBank/DDBJ whole genome shotgun (WGS) entry which is preliminary data.</text>
</comment>
<protein>
    <recommendedName>
        <fullName evidence="4">2,3-bisphosphoglycerate-dependent phosphoglycerate mutase</fullName>
        <ecNumber evidence="4">5.4.2.11</ecNumber>
    </recommendedName>
</protein>
<name>A0ABV1VUE3_9ACTN</name>
<evidence type="ECO:0000256" key="2">
    <source>
        <dbReference type="ARBA" id="ARBA00023152"/>
    </source>
</evidence>
<evidence type="ECO:0000313" key="5">
    <source>
        <dbReference type="EMBL" id="MER6975555.1"/>
    </source>
</evidence>
<comment type="function">
    <text evidence="4">Catalyzes the interconversion of 2-phosphoglycerate and 3-phosphoglycerate.</text>
</comment>
<sequence length="193" mass="20230">MTPLVLLRHGESTANAGDVFAGHLDVPLTPAGVVEARAAAAGLAGWRPDAVHSSPLARAAGTAAIAGSLLVPGLAVEHYSALVERHYGALQGLRRDDARERYGHEAVACWRRSPGGVPPGGESLEMLHERLRPYWHQVLGPLLASGSSVLVVAHGNSLRMLLAHVSGLEVSEAAAVEIPTATPLRPEVRLPAR</sequence>
<evidence type="ECO:0000256" key="1">
    <source>
        <dbReference type="ARBA" id="ARBA00006717"/>
    </source>
</evidence>
<dbReference type="Gene3D" id="3.40.50.1240">
    <property type="entry name" value="Phosphoglycerate mutase-like"/>
    <property type="match status" value="1"/>
</dbReference>
<dbReference type="PANTHER" id="PTHR11931">
    <property type="entry name" value="PHOSPHOGLYCERATE MUTASE"/>
    <property type="match status" value="1"/>
</dbReference>
<reference evidence="5 6" key="1">
    <citation type="submission" date="2024-06" db="EMBL/GenBank/DDBJ databases">
        <title>The Natural Products Discovery Center: Release of the First 8490 Sequenced Strains for Exploring Actinobacteria Biosynthetic Diversity.</title>
        <authorList>
            <person name="Kalkreuter E."/>
            <person name="Kautsar S.A."/>
            <person name="Yang D."/>
            <person name="Bader C.D."/>
            <person name="Teijaro C.N."/>
            <person name="Fluegel L."/>
            <person name="Davis C.M."/>
            <person name="Simpson J.R."/>
            <person name="Lauterbach L."/>
            <person name="Steele A.D."/>
            <person name="Gui C."/>
            <person name="Meng S."/>
            <person name="Li G."/>
            <person name="Viehrig K."/>
            <person name="Ye F."/>
            <person name="Su P."/>
            <person name="Kiefer A.F."/>
            <person name="Nichols A."/>
            <person name="Cepeda A.J."/>
            <person name="Yan W."/>
            <person name="Fan B."/>
            <person name="Jiang Y."/>
            <person name="Adhikari A."/>
            <person name="Zheng C.-J."/>
            <person name="Schuster L."/>
            <person name="Cowan T.M."/>
            <person name="Smanski M.J."/>
            <person name="Chevrette M.G."/>
            <person name="De Carvalho L.P.S."/>
            <person name="Shen B."/>
        </authorList>
    </citation>
    <scope>NUCLEOTIDE SEQUENCE [LARGE SCALE GENOMIC DNA]</scope>
    <source>
        <strain evidence="5 6">NPDC000634</strain>
    </source>
</reference>
<dbReference type="Proteomes" id="UP001458415">
    <property type="component" value="Unassembled WGS sequence"/>
</dbReference>
<dbReference type="NCBIfam" id="TIGR01258">
    <property type="entry name" value="pgm_1"/>
    <property type="match status" value="1"/>
</dbReference>
<keyword evidence="2" id="KW-0324">Glycolysis</keyword>
<organism evidence="5 6">
    <name type="scientific">Streptomyces carpinensis</name>
    <dbReference type="NCBI Taxonomy" id="66369"/>
    <lineage>
        <taxon>Bacteria</taxon>
        <taxon>Bacillati</taxon>
        <taxon>Actinomycetota</taxon>
        <taxon>Actinomycetes</taxon>
        <taxon>Kitasatosporales</taxon>
        <taxon>Streptomycetaceae</taxon>
        <taxon>Streptomyces</taxon>
    </lineage>
</organism>
<dbReference type="InterPro" id="IPR013078">
    <property type="entry name" value="His_Pase_superF_clade-1"/>
</dbReference>
<evidence type="ECO:0000256" key="3">
    <source>
        <dbReference type="ARBA" id="ARBA00023235"/>
    </source>
</evidence>
<gene>
    <name evidence="5" type="ORF">ABT317_00345</name>
</gene>
<dbReference type="EMBL" id="JBEPCU010000002">
    <property type="protein sequence ID" value="MER6975555.1"/>
    <property type="molecule type" value="Genomic_DNA"/>
</dbReference>
<comment type="pathway">
    <text evidence="4">Carbohydrate degradation; glycolysis; pyruvate from D-glyceraldehyde 3-phosphate: step 3/5.</text>
</comment>
<dbReference type="InterPro" id="IPR005952">
    <property type="entry name" value="Phosphogly_mut1"/>
</dbReference>
<accession>A0ABV1VUE3</accession>
<dbReference type="GO" id="GO:0004619">
    <property type="term" value="F:phosphoglycerate mutase activity"/>
    <property type="evidence" value="ECO:0007669"/>
    <property type="project" value="UniProtKB-EC"/>
</dbReference>
<dbReference type="EC" id="5.4.2.11" evidence="4"/>
<dbReference type="SMART" id="SM00855">
    <property type="entry name" value="PGAM"/>
    <property type="match status" value="1"/>
</dbReference>
<evidence type="ECO:0000313" key="6">
    <source>
        <dbReference type="Proteomes" id="UP001458415"/>
    </source>
</evidence>
<dbReference type="InterPro" id="IPR029033">
    <property type="entry name" value="His_PPase_superfam"/>
</dbReference>
<dbReference type="SUPFAM" id="SSF53254">
    <property type="entry name" value="Phosphoglycerate mutase-like"/>
    <property type="match status" value="1"/>
</dbReference>
<dbReference type="RefSeq" id="WP_158103869.1">
    <property type="nucleotide sequence ID" value="NZ_MUBM01000102.1"/>
</dbReference>
<dbReference type="PIRSF" id="PIRSF000709">
    <property type="entry name" value="6PFK_2-Ptase"/>
    <property type="match status" value="1"/>
</dbReference>
<dbReference type="Pfam" id="PF00300">
    <property type="entry name" value="His_Phos_1"/>
    <property type="match status" value="1"/>
</dbReference>
<dbReference type="CDD" id="cd07067">
    <property type="entry name" value="HP_PGM_like"/>
    <property type="match status" value="1"/>
</dbReference>
<proteinExistence type="inferred from homology"/>
<keyword evidence="3 5" id="KW-0413">Isomerase</keyword>
<keyword evidence="6" id="KW-1185">Reference proteome</keyword>
<evidence type="ECO:0000256" key="4">
    <source>
        <dbReference type="RuleBase" id="RU004512"/>
    </source>
</evidence>
<comment type="similarity">
    <text evidence="1">Belongs to the phosphoglycerate mutase family. BPG-dependent PGAM subfamily.</text>
</comment>